<dbReference type="RefSeq" id="WP_158092228.1">
    <property type="nucleotide sequence ID" value="NZ_AP018920.1"/>
</dbReference>
<evidence type="ECO:0000256" key="1">
    <source>
        <dbReference type="SAM" id="MobiDB-lite"/>
    </source>
</evidence>
<sequence length="49" mass="4795">MHGNANVLTGDRGTSALAQGPSAHSCPVEIEAVTAEVPPVTVSGPLANA</sequence>
<protein>
    <submittedName>
        <fullName evidence="2">Uncharacterized protein</fullName>
    </submittedName>
</protein>
<dbReference type="Proteomes" id="UP000194360">
    <property type="component" value="Unassembled WGS sequence"/>
</dbReference>
<dbReference type="STRING" id="2074.BG845_04137"/>
<reference evidence="2 3" key="1">
    <citation type="submission" date="2016-09" db="EMBL/GenBank/DDBJ databases">
        <title>Pseudonocardia autotrophica DSM535, a candidate organism with high potential of specific P450 cytochromes.</title>
        <authorList>
            <person name="Grumaz C."/>
            <person name="Vainshtein Y."/>
            <person name="Kirstahler P."/>
            <person name="Sohn K."/>
        </authorList>
    </citation>
    <scope>NUCLEOTIDE SEQUENCE [LARGE SCALE GENOMIC DNA]</scope>
    <source>
        <strain evidence="2 3">DSM 535</strain>
    </source>
</reference>
<evidence type="ECO:0000313" key="2">
    <source>
        <dbReference type="EMBL" id="OSY38376.1"/>
    </source>
</evidence>
<dbReference type="AlphaFoldDB" id="A0A1Y2MT47"/>
<comment type="caution">
    <text evidence="2">The sequence shown here is derived from an EMBL/GenBank/DDBJ whole genome shotgun (WGS) entry which is preliminary data.</text>
</comment>
<dbReference type="OrthoDB" id="9759518at2"/>
<organism evidence="2 3">
    <name type="scientific">Pseudonocardia autotrophica</name>
    <name type="common">Amycolata autotrophica</name>
    <name type="synonym">Nocardia autotrophica</name>
    <dbReference type="NCBI Taxonomy" id="2074"/>
    <lineage>
        <taxon>Bacteria</taxon>
        <taxon>Bacillati</taxon>
        <taxon>Actinomycetota</taxon>
        <taxon>Actinomycetes</taxon>
        <taxon>Pseudonocardiales</taxon>
        <taxon>Pseudonocardiaceae</taxon>
        <taxon>Pseudonocardia</taxon>
    </lineage>
</organism>
<evidence type="ECO:0000313" key="3">
    <source>
        <dbReference type="Proteomes" id="UP000194360"/>
    </source>
</evidence>
<proteinExistence type="predicted"/>
<keyword evidence="3" id="KW-1185">Reference proteome</keyword>
<name>A0A1Y2MT47_PSEAH</name>
<gene>
    <name evidence="2" type="ORF">BG845_04137</name>
</gene>
<accession>A0A1Y2MT47</accession>
<dbReference type="InterPro" id="IPR009010">
    <property type="entry name" value="Asp_de-COase-like_dom_sf"/>
</dbReference>
<dbReference type="SUPFAM" id="SSF50692">
    <property type="entry name" value="ADC-like"/>
    <property type="match status" value="1"/>
</dbReference>
<dbReference type="EMBL" id="MIGB01000023">
    <property type="protein sequence ID" value="OSY38376.1"/>
    <property type="molecule type" value="Genomic_DNA"/>
</dbReference>
<feature type="region of interest" description="Disordered" evidence="1">
    <location>
        <begin position="1"/>
        <end position="24"/>
    </location>
</feature>
<dbReference type="Gene3D" id="2.40.40.20">
    <property type="match status" value="1"/>
</dbReference>